<feature type="chain" id="PRO_5022176100" description="thioredoxin-dependent peroxiredoxin" evidence="14">
    <location>
        <begin position="25"/>
        <end position="179"/>
    </location>
</feature>
<evidence type="ECO:0000256" key="5">
    <source>
        <dbReference type="ARBA" id="ARBA00022862"/>
    </source>
</evidence>
<evidence type="ECO:0000256" key="11">
    <source>
        <dbReference type="ARBA" id="ARBA00042639"/>
    </source>
</evidence>
<comment type="catalytic activity">
    <reaction evidence="12">
        <text>a hydroperoxide + [thioredoxin]-dithiol = an alcohol + [thioredoxin]-disulfide + H2O</text>
        <dbReference type="Rhea" id="RHEA:62620"/>
        <dbReference type="Rhea" id="RHEA-COMP:10698"/>
        <dbReference type="Rhea" id="RHEA-COMP:10700"/>
        <dbReference type="ChEBI" id="CHEBI:15377"/>
        <dbReference type="ChEBI" id="CHEBI:29950"/>
        <dbReference type="ChEBI" id="CHEBI:30879"/>
        <dbReference type="ChEBI" id="CHEBI:35924"/>
        <dbReference type="ChEBI" id="CHEBI:50058"/>
        <dbReference type="EC" id="1.11.1.24"/>
    </reaction>
</comment>
<dbReference type="Gene3D" id="3.40.30.10">
    <property type="entry name" value="Glutaredoxin"/>
    <property type="match status" value="1"/>
</dbReference>
<evidence type="ECO:0000256" key="2">
    <source>
        <dbReference type="ARBA" id="ARBA00011245"/>
    </source>
</evidence>
<feature type="signal peptide" evidence="14">
    <location>
        <begin position="1"/>
        <end position="24"/>
    </location>
</feature>
<keyword evidence="4 16" id="KW-0575">Peroxidase</keyword>
<proteinExistence type="inferred from homology"/>
<evidence type="ECO:0000256" key="9">
    <source>
        <dbReference type="ARBA" id="ARBA00032824"/>
    </source>
</evidence>
<keyword evidence="7" id="KW-1015">Disulfide bond</keyword>
<evidence type="ECO:0000313" key="16">
    <source>
        <dbReference type="EMBL" id="QDV33064.1"/>
    </source>
</evidence>
<keyword evidence="8" id="KW-0676">Redox-active center</keyword>
<dbReference type="AlphaFoldDB" id="A0A518GWU3"/>
<evidence type="ECO:0000256" key="4">
    <source>
        <dbReference type="ARBA" id="ARBA00022559"/>
    </source>
</evidence>
<dbReference type="InterPro" id="IPR036249">
    <property type="entry name" value="Thioredoxin-like_sf"/>
</dbReference>
<dbReference type="RefSeq" id="WP_145267483.1">
    <property type="nucleotide sequence ID" value="NZ_CP036426.1"/>
</dbReference>
<reference evidence="16 17" key="1">
    <citation type="submission" date="2019-02" db="EMBL/GenBank/DDBJ databases">
        <title>Deep-cultivation of Planctomycetes and their phenomic and genomic characterization uncovers novel biology.</title>
        <authorList>
            <person name="Wiegand S."/>
            <person name="Jogler M."/>
            <person name="Boedeker C."/>
            <person name="Pinto D."/>
            <person name="Vollmers J."/>
            <person name="Rivas-Marin E."/>
            <person name="Kohn T."/>
            <person name="Peeters S.H."/>
            <person name="Heuer A."/>
            <person name="Rast P."/>
            <person name="Oberbeckmann S."/>
            <person name="Bunk B."/>
            <person name="Jeske O."/>
            <person name="Meyerdierks A."/>
            <person name="Storesund J.E."/>
            <person name="Kallscheuer N."/>
            <person name="Luecker S."/>
            <person name="Lage O.M."/>
            <person name="Pohl T."/>
            <person name="Merkel B.J."/>
            <person name="Hornburger P."/>
            <person name="Mueller R.-W."/>
            <person name="Bruemmer F."/>
            <person name="Labrenz M."/>
            <person name="Spormann A.M."/>
            <person name="Op den Camp H."/>
            <person name="Overmann J."/>
            <person name="Amann R."/>
            <person name="Jetten M.S.M."/>
            <person name="Mascher T."/>
            <person name="Medema M.H."/>
            <person name="Devos D.P."/>
            <person name="Kaster A.-K."/>
            <person name="Ovreas L."/>
            <person name="Rohde M."/>
            <person name="Galperin M.Y."/>
            <person name="Jogler C."/>
        </authorList>
    </citation>
    <scope>NUCLEOTIDE SEQUENCE [LARGE SCALE GENOMIC DNA]</scope>
    <source>
        <strain evidence="16 17">ElP</strain>
    </source>
</reference>
<dbReference type="PANTHER" id="PTHR42801">
    <property type="entry name" value="THIOREDOXIN-DEPENDENT PEROXIDE REDUCTASE"/>
    <property type="match status" value="1"/>
</dbReference>
<evidence type="ECO:0000256" key="14">
    <source>
        <dbReference type="SAM" id="SignalP"/>
    </source>
</evidence>
<dbReference type="InterPro" id="IPR000866">
    <property type="entry name" value="AhpC/TSA"/>
</dbReference>
<gene>
    <name evidence="16" type="primary">bcp_2</name>
    <name evidence="16" type="ORF">ElP_09060</name>
</gene>
<organism evidence="16 17">
    <name type="scientific">Tautonia plasticadhaerens</name>
    <dbReference type="NCBI Taxonomy" id="2527974"/>
    <lineage>
        <taxon>Bacteria</taxon>
        <taxon>Pseudomonadati</taxon>
        <taxon>Planctomycetota</taxon>
        <taxon>Planctomycetia</taxon>
        <taxon>Isosphaerales</taxon>
        <taxon>Isosphaeraceae</taxon>
        <taxon>Tautonia</taxon>
    </lineage>
</organism>
<evidence type="ECO:0000256" key="8">
    <source>
        <dbReference type="ARBA" id="ARBA00023284"/>
    </source>
</evidence>
<sequence length="179" mass="19125" precursor="true">MTRSIGRALVAAGLALAFALPASAQDEMPKVGDQAPEFTMTGSDGKDYSLSDFKGEKAVVLAWFPKAFTGGCTKQCTAYAQQGDLLKDLNVAYFTASTDTVEDNTKFAESVGADYPILSDPGGEVAKKYGVMMPDRPLAKRVTFYIDKEGIVRGIDTMIVTEDAGAETAEMLKELGLTE</sequence>
<evidence type="ECO:0000256" key="13">
    <source>
        <dbReference type="PIRSR" id="PIRSR000239-1"/>
    </source>
</evidence>
<keyword evidence="5" id="KW-0049">Antioxidant</keyword>
<dbReference type="PROSITE" id="PS51352">
    <property type="entry name" value="THIOREDOXIN_2"/>
    <property type="match status" value="1"/>
</dbReference>
<dbReference type="Pfam" id="PF00578">
    <property type="entry name" value="AhpC-TSA"/>
    <property type="match status" value="1"/>
</dbReference>
<dbReference type="EMBL" id="CP036426">
    <property type="protein sequence ID" value="QDV33064.1"/>
    <property type="molecule type" value="Genomic_DNA"/>
</dbReference>
<evidence type="ECO:0000256" key="1">
    <source>
        <dbReference type="ARBA" id="ARBA00003330"/>
    </source>
</evidence>
<protein>
    <recommendedName>
        <fullName evidence="3">thioredoxin-dependent peroxiredoxin</fullName>
        <ecNumber evidence="3">1.11.1.24</ecNumber>
    </recommendedName>
    <alternativeName>
        <fullName evidence="9">Thioredoxin peroxidase</fullName>
    </alternativeName>
    <alternativeName>
        <fullName evidence="11">Thioredoxin-dependent peroxiredoxin Bcp</fullName>
    </alternativeName>
</protein>
<keyword evidence="14" id="KW-0732">Signal</keyword>
<accession>A0A518GWU3</accession>
<comment type="similarity">
    <text evidence="10">Belongs to the peroxiredoxin family. BCP/PrxQ subfamily.</text>
</comment>
<evidence type="ECO:0000256" key="6">
    <source>
        <dbReference type="ARBA" id="ARBA00023002"/>
    </source>
</evidence>
<comment type="subunit">
    <text evidence="2">Monomer.</text>
</comment>
<evidence type="ECO:0000256" key="12">
    <source>
        <dbReference type="ARBA" id="ARBA00049091"/>
    </source>
</evidence>
<dbReference type="GO" id="GO:0034599">
    <property type="term" value="P:cellular response to oxidative stress"/>
    <property type="evidence" value="ECO:0007669"/>
    <property type="project" value="TreeGrafter"/>
</dbReference>
<evidence type="ECO:0000259" key="15">
    <source>
        <dbReference type="PROSITE" id="PS51352"/>
    </source>
</evidence>
<comment type="function">
    <text evidence="1">Thiol-specific peroxidase that catalyzes the reduction of hydrogen peroxide and organic hydroperoxides to water and alcohols, respectively. Plays a role in cell protection against oxidative stress by detoxifying peroxides and as sensor of hydrogen peroxide-mediated signaling events.</text>
</comment>
<dbReference type="Proteomes" id="UP000317835">
    <property type="component" value="Chromosome"/>
</dbReference>
<name>A0A518GWU3_9BACT</name>
<dbReference type="GO" id="GO:0045454">
    <property type="term" value="P:cell redox homeostasis"/>
    <property type="evidence" value="ECO:0007669"/>
    <property type="project" value="TreeGrafter"/>
</dbReference>
<keyword evidence="17" id="KW-1185">Reference proteome</keyword>
<dbReference type="InterPro" id="IPR050924">
    <property type="entry name" value="Peroxiredoxin_BCP/PrxQ"/>
</dbReference>
<feature type="domain" description="Thioredoxin" evidence="15">
    <location>
        <begin position="29"/>
        <end position="177"/>
    </location>
</feature>
<evidence type="ECO:0000313" key="17">
    <source>
        <dbReference type="Proteomes" id="UP000317835"/>
    </source>
</evidence>
<evidence type="ECO:0000256" key="7">
    <source>
        <dbReference type="ARBA" id="ARBA00023157"/>
    </source>
</evidence>
<dbReference type="OrthoDB" id="9812811at2"/>
<dbReference type="KEGG" id="tpla:ElP_09060"/>
<dbReference type="GO" id="GO:0005737">
    <property type="term" value="C:cytoplasm"/>
    <property type="evidence" value="ECO:0007669"/>
    <property type="project" value="TreeGrafter"/>
</dbReference>
<evidence type="ECO:0000256" key="3">
    <source>
        <dbReference type="ARBA" id="ARBA00013017"/>
    </source>
</evidence>
<evidence type="ECO:0000256" key="10">
    <source>
        <dbReference type="ARBA" id="ARBA00038489"/>
    </source>
</evidence>
<dbReference type="PIRSF" id="PIRSF000239">
    <property type="entry name" value="AHPC"/>
    <property type="match status" value="1"/>
</dbReference>
<dbReference type="PANTHER" id="PTHR42801:SF4">
    <property type="entry name" value="AHPC_TSA FAMILY PROTEIN"/>
    <property type="match status" value="1"/>
</dbReference>
<dbReference type="InterPro" id="IPR013766">
    <property type="entry name" value="Thioredoxin_domain"/>
</dbReference>
<feature type="active site" description="Cysteine sulfenic acid (-SOH) intermediate; for peroxidase activity" evidence="13">
    <location>
        <position position="72"/>
    </location>
</feature>
<keyword evidence="6 16" id="KW-0560">Oxidoreductase</keyword>
<dbReference type="InterPro" id="IPR024706">
    <property type="entry name" value="Peroxiredoxin_AhpC-typ"/>
</dbReference>
<dbReference type="GO" id="GO:0008379">
    <property type="term" value="F:thioredoxin peroxidase activity"/>
    <property type="evidence" value="ECO:0007669"/>
    <property type="project" value="TreeGrafter"/>
</dbReference>
<dbReference type="SUPFAM" id="SSF52833">
    <property type="entry name" value="Thioredoxin-like"/>
    <property type="match status" value="1"/>
</dbReference>
<dbReference type="EC" id="1.11.1.24" evidence="3"/>